<evidence type="ECO:0000259" key="7">
    <source>
        <dbReference type="PROSITE" id="PS50249"/>
    </source>
</evidence>
<proteinExistence type="inferred from homology"/>
<evidence type="ECO:0000256" key="4">
    <source>
        <dbReference type="ARBA" id="ARBA00022833"/>
    </source>
</evidence>
<evidence type="ECO:0000256" key="3">
    <source>
        <dbReference type="ARBA" id="ARBA00022801"/>
    </source>
</evidence>
<evidence type="ECO:0000256" key="2">
    <source>
        <dbReference type="ARBA" id="ARBA00022723"/>
    </source>
</evidence>
<dbReference type="PANTHER" id="PTHR30471:SF3">
    <property type="entry name" value="UPF0758 PROTEIN YEES-RELATED"/>
    <property type="match status" value="1"/>
</dbReference>
<keyword evidence="5" id="KW-0482">Metalloprotease</keyword>
<dbReference type="EMBL" id="BMYM01000002">
    <property type="protein sequence ID" value="GHD35056.1"/>
    <property type="molecule type" value="Genomic_DNA"/>
</dbReference>
<dbReference type="NCBIfam" id="NF000642">
    <property type="entry name" value="PRK00024.1"/>
    <property type="match status" value="1"/>
</dbReference>
<dbReference type="RefSeq" id="WP_189477806.1">
    <property type="nucleotide sequence ID" value="NZ_BMYM01000002.1"/>
</dbReference>
<dbReference type="NCBIfam" id="TIGR00608">
    <property type="entry name" value="radc"/>
    <property type="match status" value="1"/>
</dbReference>
<evidence type="ECO:0000256" key="5">
    <source>
        <dbReference type="ARBA" id="ARBA00023049"/>
    </source>
</evidence>
<dbReference type="AlphaFoldDB" id="A0A918XJI4"/>
<dbReference type="InterPro" id="IPR037518">
    <property type="entry name" value="MPN"/>
</dbReference>
<dbReference type="InterPro" id="IPR001405">
    <property type="entry name" value="UPF0758"/>
</dbReference>
<keyword evidence="4" id="KW-0862">Zinc</keyword>
<dbReference type="GO" id="GO:0008237">
    <property type="term" value="F:metallopeptidase activity"/>
    <property type="evidence" value="ECO:0007669"/>
    <property type="project" value="UniProtKB-KW"/>
</dbReference>
<dbReference type="CDD" id="cd08071">
    <property type="entry name" value="MPN_DUF2466"/>
    <property type="match status" value="1"/>
</dbReference>
<reference evidence="8" key="1">
    <citation type="journal article" date="2014" name="Int. J. Syst. Evol. Microbiol.">
        <title>Complete genome sequence of Corynebacterium casei LMG S-19264T (=DSM 44701T), isolated from a smear-ripened cheese.</title>
        <authorList>
            <consortium name="US DOE Joint Genome Institute (JGI-PGF)"/>
            <person name="Walter F."/>
            <person name="Albersmeier A."/>
            <person name="Kalinowski J."/>
            <person name="Ruckert C."/>
        </authorList>
    </citation>
    <scope>NUCLEOTIDE SEQUENCE</scope>
    <source>
        <strain evidence="8">KCTC 23430</strain>
    </source>
</reference>
<keyword evidence="2" id="KW-0479">Metal-binding</keyword>
<accession>A0A918XJI4</accession>
<dbReference type="GO" id="GO:0046872">
    <property type="term" value="F:metal ion binding"/>
    <property type="evidence" value="ECO:0007669"/>
    <property type="project" value="UniProtKB-KW"/>
</dbReference>
<feature type="domain" description="MPN" evidence="7">
    <location>
        <begin position="103"/>
        <end position="225"/>
    </location>
</feature>
<keyword evidence="3" id="KW-0378">Hydrolase</keyword>
<gene>
    <name evidence="8" type="ORF">GCM10007053_21510</name>
</gene>
<dbReference type="InterPro" id="IPR025657">
    <property type="entry name" value="RadC_JAB"/>
</dbReference>
<name>A0A918XJI4_9GAMM</name>
<dbReference type="PANTHER" id="PTHR30471">
    <property type="entry name" value="DNA REPAIR PROTEIN RADC"/>
    <property type="match status" value="1"/>
</dbReference>
<dbReference type="Pfam" id="PF04002">
    <property type="entry name" value="RadC"/>
    <property type="match status" value="1"/>
</dbReference>
<evidence type="ECO:0000313" key="9">
    <source>
        <dbReference type="Proteomes" id="UP000644693"/>
    </source>
</evidence>
<comment type="similarity">
    <text evidence="6">Belongs to the UPF0758 family.</text>
</comment>
<dbReference type="Pfam" id="PF20582">
    <property type="entry name" value="UPF0758_N"/>
    <property type="match status" value="1"/>
</dbReference>
<keyword evidence="9" id="KW-1185">Reference proteome</keyword>
<evidence type="ECO:0000313" key="8">
    <source>
        <dbReference type="EMBL" id="GHD35056.1"/>
    </source>
</evidence>
<reference evidence="8" key="2">
    <citation type="submission" date="2020-09" db="EMBL/GenBank/DDBJ databases">
        <authorList>
            <person name="Sun Q."/>
            <person name="Kim S."/>
        </authorList>
    </citation>
    <scope>NUCLEOTIDE SEQUENCE</scope>
    <source>
        <strain evidence="8">KCTC 23430</strain>
    </source>
</reference>
<protein>
    <submittedName>
        <fullName evidence="8">UPF0758 protein</fullName>
    </submittedName>
</protein>
<dbReference type="InterPro" id="IPR046778">
    <property type="entry name" value="UPF0758_N"/>
</dbReference>
<organism evidence="8 9">
    <name type="scientific">Parahalioglobus pacificus</name>
    <dbReference type="NCBI Taxonomy" id="930806"/>
    <lineage>
        <taxon>Bacteria</taxon>
        <taxon>Pseudomonadati</taxon>
        <taxon>Pseudomonadota</taxon>
        <taxon>Gammaproteobacteria</taxon>
        <taxon>Cellvibrionales</taxon>
        <taxon>Halieaceae</taxon>
        <taxon>Parahalioglobus</taxon>
    </lineage>
</organism>
<dbReference type="PROSITE" id="PS01302">
    <property type="entry name" value="UPF0758"/>
    <property type="match status" value="1"/>
</dbReference>
<dbReference type="PROSITE" id="PS50249">
    <property type="entry name" value="MPN"/>
    <property type="match status" value="1"/>
</dbReference>
<dbReference type="GO" id="GO:0006508">
    <property type="term" value="P:proteolysis"/>
    <property type="evidence" value="ECO:0007669"/>
    <property type="project" value="UniProtKB-KW"/>
</dbReference>
<dbReference type="InterPro" id="IPR020891">
    <property type="entry name" value="UPF0758_CS"/>
</dbReference>
<evidence type="ECO:0000256" key="6">
    <source>
        <dbReference type="RuleBase" id="RU003797"/>
    </source>
</evidence>
<evidence type="ECO:0000256" key="1">
    <source>
        <dbReference type="ARBA" id="ARBA00022670"/>
    </source>
</evidence>
<sequence>MVPSRARANGQGPRDRLLQLGPRALSDEELLAVILRTGRPGVSATELAGDMLAMAGDLPGLLGLERHLLESEPGLGPAKYALMQAALELARRCAESSLREMDVMSSPQRTRAFLQHHLGQRDREVFCCLFLNSQHQLLRCEDLFLGTLDGAAVYPREVAVRALQYRAAAVIFAHNHPSGLAEPSSADRRITDRLVAALGLLDVRVLDHVIIGRGRAFSFAEEGLLGPAPR</sequence>
<comment type="caution">
    <text evidence="8">The sequence shown here is derived from an EMBL/GenBank/DDBJ whole genome shotgun (WGS) entry which is preliminary data.</text>
</comment>
<dbReference type="Proteomes" id="UP000644693">
    <property type="component" value="Unassembled WGS sequence"/>
</dbReference>
<dbReference type="Gene3D" id="3.40.140.10">
    <property type="entry name" value="Cytidine Deaminase, domain 2"/>
    <property type="match status" value="1"/>
</dbReference>
<keyword evidence="1" id="KW-0645">Protease</keyword>